<comment type="caution">
    <text evidence="1">The sequence shown here is derived from an EMBL/GenBank/DDBJ whole genome shotgun (WGS) entry which is preliminary data.</text>
</comment>
<protein>
    <submittedName>
        <fullName evidence="1">Uncharacterized protein</fullName>
    </submittedName>
</protein>
<gene>
    <name evidence="1" type="ORF">S01H4_18054</name>
</gene>
<feature type="non-terminal residue" evidence="1">
    <location>
        <position position="78"/>
    </location>
</feature>
<sequence length="78" mass="8903">MHMDPRDTQHVAEFRKAAQAWTDERFLSRKELESLAMFGLYLVNLADADGWQYDGHSWKQAPGMGCLVVKATVDNIPH</sequence>
<proteinExistence type="predicted"/>
<name>X0ZC70_9ZZZZ</name>
<dbReference type="AlphaFoldDB" id="X0ZC70"/>
<reference evidence="1" key="1">
    <citation type="journal article" date="2014" name="Front. Microbiol.">
        <title>High frequency of phylogenetically diverse reductive dehalogenase-homologous genes in deep subseafloor sedimentary metagenomes.</title>
        <authorList>
            <person name="Kawai M."/>
            <person name="Futagami T."/>
            <person name="Toyoda A."/>
            <person name="Takaki Y."/>
            <person name="Nishi S."/>
            <person name="Hori S."/>
            <person name="Arai W."/>
            <person name="Tsubouchi T."/>
            <person name="Morono Y."/>
            <person name="Uchiyama I."/>
            <person name="Ito T."/>
            <person name="Fujiyama A."/>
            <person name="Inagaki F."/>
            <person name="Takami H."/>
        </authorList>
    </citation>
    <scope>NUCLEOTIDE SEQUENCE</scope>
    <source>
        <strain evidence="1">Expedition CK06-06</strain>
    </source>
</reference>
<dbReference type="EMBL" id="BART01007986">
    <property type="protein sequence ID" value="GAG66854.1"/>
    <property type="molecule type" value="Genomic_DNA"/>
</dbReference>
<organism evidence="1">
    <name type="scientific">marine sediment metagenome</name>
    <dbReference type="NCBI Taxonomy" id="412755"/>
    <lineage>
        <taxon>unclassified sequences</taxon>
        <taxon>metagenomes</taxon>
        <taxon>ecological metagenomes</taxon>
    </lineage>
</organism>
<accession>X0ZC70</accession>
<evidence type="ECO:0000313" key="1">
    <source>
        <dbReference type="EMBL" id="GAG66854.1"/>
    </source>
</evidence>